<evidence type="ECO:0000256" key="5">
    <source>
        <dbReference type="ARBA" id="ARBA00022553"/>
    </source>
</evidence>
<dbReference type="PRINTS" id="PR00344">
    <property type="entry name" value="BCTRLSENSOR"/>
</dbReference>
<evidence type="ECO:0000256" key="3">
    <source>
        <dbReference type="ARBA" id="ARBA00012438"/>
    </source>
</evidence>
<keyword evidence="4" id="KW-1003">Cell membrane</keyword>
<reference evidence="16 17" key="1">
    <citation type="submission" date="2013-07" db="EMBL/GenBank/DDBJ databases">
        <title>Isolation of Lactococcus garvieae strain TRF1 from the fecal material of a timber rattlesnake.</title>
        <authorList>
            <person name="McLaughlin R.W."/>
            <person name="Cochran P.A."/>
            <person name="Dowd S.E."/>
        </authorList>
    </citation>
    <scope>NUCLEOTIDE SEQUENCE [LARGE SCALE GENOMIC DNA]</scope>
    <source>
        <strain evidence="16 17">TRF1</strain>
    </source>
</reference>
<dbReference type="CDD" id="cd00082">
    <property type="entry name" value="HisKA"/>
    <property type="match status" value="1"/>
</dbReference>
<sequence length="370" mass="41643">MSLKKRLTLVIILILIITMGILTFSSMNKVTSVFSLEKLSTLSQSHSSPLIKNSPETSIALQNLLSSSRNVFNVSLITVFVILLIISSLTVYLVVFFSLKSLSNLQKKMKNADANSLGEPLKIVKSDPSEIKALTLSFNKMSKKLNDTFLKQQLFLHNAAHEFRTPLTLISTYSQLLNMELSDNQQQEKEMIATVLENCNHLEEMITQLLLLAEDKQVELDDIIDIQELFKKVENELFILSQKKKMILKIQIPDGLIIRGNRNLLFIAFKNLIENAIKYGETNSEVVINVNESDKQINFSITNKSIFSNNISSSKIFEAFNRGDNINNSVSGQGLGLAIIKQIVLQHSGQVNFDISEPFVTFTISINKRV</sequence>
<dbReference type="InterPro" id="IPR036097">
    <property type="entry name" value="HisK_dim/P_sf"/>
</dbReference>
<dbReference type="Gene3D" id="1.10.287.130">
    <property type="match status" value="1"/>
</dbReference>
<keyword evidence="7 14" id="KW-0812">Transmembrane</keyword>
<feature type="transmembrane region" description="Helical" evidence="14">
    <location>
        <begin position="74"/>
        <end position="99"/>
    </location>
</feature>
<keyword evidence="6" id="KW-0808">Transferase</keyword>
<evidence type="ECO:0000256" key="4">
    <source>
        <dbReference type="ARBA" id="ARBA00022475"/>
    </source>
</evidence>
<dbReference type="EC" id="2.7.13.3" evidence="3"/>
<keyword evidence="8" id="KW-0547">Nucleotide-binding</keyword>
<keyword evidence="12" id="KW-0902">Two-component regulatory system</keyword>
<name>V8ANU7_9LACT</name>
<dbReference type="SMART" id="SM00387">
    <property type="entry name" value="HATPase_c"/>
    <property type="match status" value="1"/>
</dbReference>
<dbReference type="InterPro" id="IPR005467">
    <property type="entry name" value="His_kinase_dom"/>
</dbReference>
<evidence type="ECO:0000256" key="9">
    <source>
        <dbReference type="ARBA" id="ARBA00022777"/>
    </source>
</evidence>
<evidence type="ECO:0000313" key="16">
    <source>
        <dbReference type="EMBL" id="ETD04222.1"/>
    </source>
</evidence>
<evidence type="ECO:0000256" key="10">
    <source>
        <dbReference type="ARBA" id="ARBA00022840"/>
    </source>
</evidence>
<dbReference type="PATRIC" id="fig|1380772.3.peg.1745"/>
<accession>V8ANU7</accession>
<dbReference type="EMBL" id="AVFE01000035">
    <property type="protein sequence ID" value="ETD04222.1"/>
    <property type="molecule type" value="Genomic_DNA"/>
</dbReference>
<evidence type="ECO:0000313" key="17">
    <source>
        <dbReference type="Proteomes" id="UP000018692"/>
    </source>
</evidence>
<evidence type="ECO:0000259" key="15">
    <source>
        <dbReference type="PROSITE" id="PS50109"/>
    </source>
</evidence>
<dbReference type="Gene3D" id="3.30.565.10">
    <property type="entry name" value="Histidine kinase-like ATPase, C-terminal domain"/>
    <property type="match status" value="1"/>
</dbReference>
<dbReference type="GO" id="GO:0000155">
    <property type="term" value="F:phosphorelay sensor kinase activity"/>
    <property type="evidence" value="ECO:0007669"/>
    <property type="project" value="InterPro"/>
</dbReference>
<dbReference type="PANTHER" id="PTHR45528">
    <property type="entry name" value="SENSOR HISTIDINE KINASE CPXA"/>
    <property type="match status" value="1"/>
</dbReference>
<keyword evidence="10" id="KW-0067">ATP-binding</keyword>
<dbReference type="InterPro" id="IPR036890">
    <property type="entry name" value="HATPase_C_sf"/>
</dbReference>
<keyword evidence="13 14" id="KW-0472">Membrane</keyword>
<dbReference type="PANTHER" id="PTHR45528:SF1">
    <property type="entry name" value="SENSOR HISTIDINE KINASE CPXA"/>
    <property type="match status" value="1"/>
</dbReference>
<dbReference type="Pfam" id="PF00512">
    <property type="entry name" value="HisKA"/>
    <property type="match status" value="1"/>
</dbReference>
<gene>
    <name evidence="16" type="ORF">N568_0109130</name>
</gene>
<evidence type="ECO:0000256" key="14">
    <source>
        <dbReference type="SAM" id="Phobius"/>
    </source>
</evidence>
<protein>
    <recommendedName>
        <fullName evidence="3">histidine kinase</fullName>
        <ecNumber evidence="3">2.7.13.3</ecNumber>
    </recommendedName>
</protein>
<dbReference type="Gene3D" id="6.10.340.10">
    <property type="match status" value="1"/>
</dbReference>
<comment type="subcellular location">
    <subcellularLocation>
        <location evidence="2">Cell membrane</location>
        <topology evidence="2">Multi-pass membrane protein</topology>
    </subcellularLocation>
</comment>
<feature type="domain" description="Histidine kinase" evidence="15">
    <location>
        <begin position="158"/>
        <end position="370"/>
    </location>
</feature>
<evidence type="ECO:0000256" key="6">
    <source>
        <dbReference type="ARBA" id="ARBA00022679"/>
    </source>
</evidence>
<dbReference type="InterPro" id="IPR003661">
    <property type="entry name" value="HisK_dim/P_dom"/>
</dbReference>
<evidence type="ECO:0000256" key="1">
    <source>
        <dbReference type="ARBA" id="ARBA00000085"/>
    </source>
</evidence>
<organism evidence="16 17">
    <name type="scientific">Lactococcus garvieae TRF1</name>
    <dbReference type="NCBI Taxonomy" id="1380772"/>
    <lineage>
        <taxon>Bacteria</taxon>
        <taxon>Bacillati</taxon>
        <taxon>Bacillota</taxon>
        <taxon>Bacilli</taxon>
        <taxon>Lactobacillales</taxon>
        <taxon>Streptococcaceae</taxon>
        <taxon>Lactococcus</taxon>
    </lineage>
</organism>
<evidence type="ECO:0000256" key="12">
    <source>
        <dbReference type="ARBA" id="ARBA00023012"/>
    </source>
</evidence>
<dbReference type="GO" id="GO:0005524">
    <property type="term" value="F:ATP binding"/>
    <property type="evidence" value="ECO:0007669"/>
    <property type="project" value="UniProtKB-KW"/>
</dbReference>
<evidence type="ECO:0000256" key="13">
    <source>
        <dbReference type="ARBA" id="ARBA00023136"/>
    </source>
</evidence>
<keyword evidence="9" id="KW-0418">Kinase</keyword>
<keyword evidence="5" id="KW-0597">Phosphoprotein</keyword>
<dbReference type="SMART" id="SM00388">
    <property type="entry name" value="HisKA"/>
    <property type="match status" value="1"/>
</dbReference>
<comment type="catalytic activity">
    <reaction evidence="1">
        <text>ATP + protein L-histidine = ADP + protein N-phospho-L-histidine.</text>
        <dbReference type="EC" id="2.7.13.3"/>
    </reaction>
</comment>
<feature type="transmembrane region" description="Helical" evidence="14">
    <location>
        <begin position="7"/>
        <end position="27"/>
    </location>
</feature>
<dbReference type="AlphaFoldDB" id="V8ANU7"/>
<dbReference type="PROSITE" id="PS50109">
    <property type="entry name" value="HIS_KIN"/>
    <property type="match status" value="1"/>
</dbReference>
<keyword evidence="11 14" id="KW-1133">Transmembrane helix</keyword>
<dbReference type="SUPFAM" id="SSF47384">
    <property type="entry name" value="Homodimeric domain of signal transducing histidine kinase"/>
    <property type="match status" value="1"/>
</dbReference>
<dbReference type="InterPro" id="IPR050398">
    <property type="entry name" value="HssS/ArlS-like"/>
</dbReference>
<dbReference type="InterPro" id="IPR003594">
    <property type="entry name" value="HATPase_dom"/>
</dbReference>
<dbReference type="Pfam" id="PF02518">
    <property type="entry name" value="HATPase_c"/>
    <property type="match status" value="1"/>
</dbReference>
<evidence type="ECO:0000256" key="11">
    <source>
        <dbReference type="ARBA" id="ARBA00022989"/>
    </source>
</evidence>
<evidence type="ECO:0000256" key="7">
    <source>
        <dbReference type="ARBA" id="ARBA00022692"/>
    </source>
</evidence>
<evidence type="ECO:0000256" key="2">
    <source>
        <dbReference type="ARBA" id="ARBA00004651"/>
    </source>
</evidence>
<dbReference type="GO" id="GO:0005886">
    <property type="term" value="C:plasma membrane"/>
    <property type="evidence" value="ECO:0007669"/>
    <property type="project" value="UniProtKB-SubCell"/>
</dbReference>
<dbReference type="SUPFAM" id="SSF55874">
    <property type="entry name" value="ATPase domain of HSP90 chaperone/DNA topoisomerase II/histidine kinase"/>
    <property type="match status" value="1"/>
</dbReference>
<evidence type="ECO:0000256" key="8">
    <source>
        <dbReference type="ARBA" id="ARBA00022741"/>
    </source>
</evidence>
<proteinExistence type="predicted"/>
<dbReference type="InterPro" id="IPR004358">
    <property type="entry name" value="Sig_transdc_His_kin-like_C"/>
</dbReference>
<dbReference type="Proteomes" id="UP000018692">
    <property type="component" value="Unassembled WGS sequence"/>
</dbReference>
<comment type="caution">
    <text evidence="16">The sequence shown here is derived from an EMBL/GenBank/DDBJ whole genome shotgun (WGS) entry which is preliminary data.</text>
</comment>